<name>A0A9D5BRW9_9LILI</name>
<evidence type="ECO:0000313" key="1">
    <source>
        <dbReference type="EMBL" id="KAJ0959728.1"/>
    </source>
</evidence>
<reference evidence="1 2" key="1">
    <citation type="journal article" date="2022" name="Hortic Res">
        <title>The genome of Dioscorea zingiberensis sheds light on the biosynthesis, origin and evolution of the medicinally important diosgenin saponins.</title>
        <authorList>
            <person name="Li Y."/>
            <person name="Tan C."/>
            <person name="Li Z."/>
            <person name="Guo J."/>
            <person name="Li S."/>
            <person name="Chen X."/>
            <person name="Wang C."/>
            <person name="Dai X."/>
            <person name="Yang H."/>
            <person name="Song W."/>
            <person name="Hou L."/>
            <person name="Xu J."/>
            <person name="Tong Z."/>
            <person name="Xu A."/>
            <person name="Yuan X."/>
            <person name="Wang W."/>
            <person name="Yang Q."/>
            <person name="Chen L."/>
            <person name="Sun Z."/>
            <person name="Wang K."/>
            <person name="Pan B."/>
            <person name="Chen J."/>
            <person name="Bao Y."/>
            <person name="Liu F."/>
            <person name="Qi X."/>
            <person name="Gang D.R."/>
            <person name="Wen J."/>
            <person name="Li J."/>
        </authorList>
    </citation>
    <scope>NUCLEOTIDE SEQUENCE [LARGE SCALE GENOMIC DNA]</scope>
    <source>
        <strain evidence="1">Dzin_1.0</strain>
    </source>
</reference>
<sequence>MAFFEQVVQGNLSHGELRAVGALSQEGTVSMASGEGDQGFRSGLRVILFDIGLAHKRKMSLSLFEEPPDCRPEGAALLGFREERAFQGQR</sequence>
<accession>A0A9D5BRW9</accession>
<evidence type="ECO:0000313" key="2">
    <source>
        <dbReference type="Proteomes" id="UP001085076"/>
    </source>
</evidence>
<dbReference type="EMBL" id="JAGGNH010000179">
    <property type="protein sequence ID" value="KAJ0959728.1"/>
    <property type="molecule type" value="Genomic_DNA"/>
</dbReference>
<comment type="caution">
    <text evidence="1">The sequence shown here is derived from an EMBL/GenBank/DDBJ whole genome shotgun (WGS) entry which is preliminary data.</text>
</comment>
<keyword evidence="2" id="KW-1185">Reference proteome</keyword>
<gene>
    <name evidence="1" type="ORF">J5N97_000589</name>
</gene>
<organism evidence="1 2">
    <name type="scientific">Dioscorea zingiberensis</name>
    <dbReference type="NCBI Taxonomy" id="325984"/>
    <lineage>
        <taxon>Eukaryota</taxon>
        <taxon>Viridiplantae</taxon>
        <taxon>Streptophyta</taxon>
        <taxon>Embryophyta</taxon>
        <taxon>Tracheophyta</taxon>
        <taxon>Spermatophyta</taxon>
        <taxon>Magnoliopsida</taxon>
        <taxon>Liliopsida</taxon>
        <taxon>Dioscoreales</taxon>
        <taxon>Dioscoreaceae</taxon>
        <taxon>Dioscorea</taxon>
    </lineage>
</organism>
<dbReference type="OrthoDB" id="766568at2759"/>
<proteinExistence type="predicted"/>
<protein>
    <submittedName>
        <fullName evidence="1">Uncharacterized protein</fullName>
    </submittedName>
</protein>
<dbReference type="Proteomes" id="UP001085076">
    <property type="component" value="Unassembled WGS sequence"/>
</dbReference>
<dbReference type="AlphaFoldDB" id="A0A9D5BRW9"/>